<evidence type="ECO:0000313" key="4">
    <source>
        <dbReference type="EMBL" id="WSE34132.1"/>
    </source>
</evidence>
<reference evidence="4 5" key="1">
    <citation type="journal article" date="2015" name="Int. J. Syst. Evol. Microbiol.">
        <title>Amycolatopsis rhabdoformis sp. nov., an actinomycete isolated from a tropical forest soil.</title>
        <authorList>
            <person name="Souza W.R."/>
            <person name="Silva R.E."/>
            <person name="Goodfellow M."/>
            <person name="Busarakam K."/>
            <person name="Figueiro F.S."/>
            <person name="Ferreira D."/>
            <person name="Rodrigues-Filho E."/>
            <person name="Moraes L.A.B."/>
            <person name="Zucchi T.D."/>
        </authorList>
    </citation>
    <scope>NUCLEOTIDE SEQUENCE [LARGE SCALE GENOMIC DNA]</scope>
    <source>
        <strain evidence="4 5">NCIMB 14900</strain>
    </source>
</reference>
<dbReference type="InterPro" id="IPR002938">
    <property type="entry name" value="FAD-bd"/>
</dbReference>
<dbReference type="InterPro" id="IPR050631">
    <property type="entry name" value="PheA/TfdB_FAD_monoxygenase"/>
</dbReference>
<dbReference type="PANTHER" id="PTHR43476">
    <property type="entry name" value="3-(3-HYDROXY-PHENYL)PROPIONATE/3-HYDROXYCINNAMIC ACID HYDROXYLASE"/>
    <property type="match status" value="1"/>
</dbReference>
<organism evidence="4 5">
    <name type="scientific">Amycolatopsis rhabdoformis</name>
    <dbReference type="NCBI Taxonomy" id="1448059"/>
    <lineage>
        <taxon>Bacteria</taxon>
        <taxon>Bacillati</taxon>
        <taxon>Actinomycetota</taxon>
        <taxon>Actinomycetes</taxon>
        <taxon>Pseudonocardiales</taxon>
        <taxon>Pseudonocardiaceae</taxon>
        <taxon>Amycolatopsis</taxon>
    </lineage>
</organism>
<dbReference type="Gene3D" id="3.50.50.60">
    <property type="entry name" value="FAD/NAD(P)-binding domain"/>
    <property type="match status" value="1"/>
</dbReference>
<dbReference type="NCBIfam" id="NF004829">
    <property type="entry name" value="PRK06183.1-3"/>
    <property type="match status" value="1"/>
</dbReference>
<keyword evidence="1" id="KW-0560">Oxidoreductase</keyword>
<protein>
    <submittedName>
        <fullName evidence="4">Bifunctional 3-(3-hydroxy-phenyl)propionate/3-hydroxycinnamic acid hydroxylase</fullName>
    </submittedName>
</protein>
<proteinExistence type="predicted"/>
<evidence type="ECO:0000256" key="1">
    <source>
        <dbReference type="ARBA" id="ARBA00023002"/>
    </source>
</evidence>
<feature type="domain" description="FAD-binding" evidence="3">
    <location>
        <begin position="22"/>
        <end position="371"/>
    </location>
</feature>
<dbReference type="Gene3D" id="3.30.9.10">
    <property type="entry name" value="D-Amino Acid Oxidase, subunit A, domain 2"/>
    <property type="match status" value="1"/>
</dbReference>
<dbReference type="SUPFAM" id="SSF51905">
    <property type="entry name" value="FAD/NAD(P)-binding domain"/>
    <property type="match status" value="1"/>
</dbReference>
<sequence length="538" mass="58465">MPFSSADASTHPEGRPTPDDGYDVVIVGAGPVGLTAAGLLGRLGHRVAVVERHPGLYNLPRAGHIDHEIMRTFQLLGFADALLADAVACDTYTLRNGKGELLTEFPWAADGVSGWKSDYMLYQPELEDLLYSHDVDDPAITFHRGFEVHDFLVHEDHVEVHATAPAAPADLHGPAREARDLVLRGRFLLGADGGRSFVRDRLGIRRADLGFSSLWANADARRNRDRVDLPFDSGQWCDPNRPTTVLPLGKRHRRFEWALLPGETAEEMADPAVAWELLAGLGLTSEDLSIVRYHVWRFEAKIAEQWQRGRVFLLGDAAHTMPPFQGQGMCSGIRDASNLVWKLDLVLRGITAEALLDTYQQEREPNLRAWTELSIETGRLPCTLDPDEAERRDEAFRSGAAKHLPVVPPLSGVVRDGSGAGELSLQARVSRAGAPGLFDDVIGGGFTVVSTAGDPAAVLAPRQRAFLDALRAQVVHVAPDGAGGVTDVDGAYAAHFAERGWDVVVTRPDFYVFGAGSLSELPAIVDDLAARLGADETR</sequence>
<name>A0ABZ1IIQ6_9PSEU</name>
<accession>A0ABZ1IIQ6</accession>
<dbReference type="Proteomes" id="UP001330812">
    <property type="component" value="Chromosome"/>
</dbReference>
<dbReference type="InterPro" id="IPR036188">
    <property type="entry name" value="FAD/NAD-bd_sf"/>
</dbReference>
<dbReference type="Pfam" id="PF01494">
    <property type="entry name" value="FAD_binding_3"/>
    <property type="match status" value="1"/>
</dbReference>
<dbReference type="RefSeq" id="WP_326836929.1">
    <property type="nucleotide sequence ID" value="NZ_CP142149.1"/>
</dbReference>
<dbReference type="EMBL" id="CP142149">
    <property type="protein sequence ID" value="WSE34132.1"/>
    <property type="molecule type" value="Genomic_DNA"/>
</dbReference>
<evidence type="ECO:0000313" key="5">
    <source>
        <dbReference type="Proteomes" id="UP001330812"/>
    </source>
</evidence>
<feature type="region of interest" description="Disordered" evidence="2">
    <location>
        <begin position="1"/>
        <end position="21"/>
    </location>
</feature>
<gene>
    <name evidence="4" type="ORF">VSH64_18855</name>
</gene>
<dbReference type="PRINTS" id="PR00420">
    <property type="entry name" value="RNGMNOXGNASE"/>
</dbReference>
<dbReference type="PANTHER" id="PTHR43476:SF3">
    <property type="entry name" value="FAD-BINDING MONOOXYGENASE"/>
    <property type="match status" value="1"/>
</dbReference>
<keyword evidence="5" id="KW-1185">Reference proteome</keyword>
<evidence type="ECO:0000256" key="2">
    <source>
        <dbReference type="SAM" id="MobiDB-lite"/>
    </source>
</evidence>
<evidence type="ECO:0000259" key="3">
    <source>
        <dbReference type="Pfam" id="PF01494"/>
    </source>
</evidence>